<dbReference type="PANTHER" id="PTHR12924:SF0">
    <property type="entry name" value="TRANSLOCON-ASSOCIATED PROTEIN SUBUNIT ALPHA"/>
    <property type="match status" value="1"/>
</dbReference>
<feature type="signal peptide" evidence="11">
    <location>
        <begin position="1"/>
        <end position="22"/>
    </location>
</feature>
<comment type="function">
    <text evidence="7">Is probably involved in a pathway contributing to genomic integrity.</text>
</comment>
<keyword evidence="6 10" id="KW-0472">Membrane</keyword>
<protein>
    <recommendedName>
        <fullName evidence="14">Signal sequence receptor subunit alpha</fullName>
    </recommendedName>
</protein>
<organism evidence="12 13">
    <name type="scientific">Rhizopus oryzae</name>
    <name type="common">Mucormycosis agent</name>
    <name type="synonym">Rhizopus arrhizus var. delemar</name>
    <dbReference type="NCBI Taxonomy" id="64495"/>
    <lineage>
        <taxon>Eukaryota</taxon>
        <taxon>Fungi</taxon>
        <taxon>Fungi incertae sedis</taxon>
        <taxon>Mucoromycota</taxon>
        <taxon>Mucoromycotina</taxon>
        <taxon>Mucoromycetes</taxon>
        <taxon>Mucorales</taxon>
        <taxon>Mucorineae</taxon>
        <taxon>Rhizopodaceae</taxon>
        <taxon>Rhizopus</taxon>
    </lineage>
</organism>
<proteinExistence type="inferred from homology"/>
<comment type="similarity">
    <text evidence="8">Belongs to the IRC22 family.</text>
</comment>
<keyword evidence="4" id="KW-0256">Endoplasmic reticulum</keyword>
<evidence type="ECO:0000256" key="1">
    <source>
        <dbReference type="ARBA" id="ARBA00004115"/>
    </source>
</evidence>
<evidence type="ECO:0008006" key="14">
    <source>
        <dbReference type="Google" id="ProtNLM"/>
    </source>
</evidence>
<evidence type="ECO:0000256" key="10">
    <source>
        <dbReference type="SAM" id="Phobius"/>
    </source>
</evidence>
<dbReference type="Pfam" id="PF03896">
    <property type="entry name" value="TRAP_alpha"/>
    <property type="match status" value="1"/>
</dbReference>
<dbReference type="OMA" id="NNPFNIV"/>
<keyword evidence="2 10" id="KW-0812">Transmembrane</keyword>
<evidence type="ECO:0000256" key="8">
    <source>
        <dbReference type="ARBA" id="ARBA00038311"/>
    </source>
</evidence>
<dbReference type="AlphaFoldDB" id="A0A9P7C885"/>
<comment type="caution">
    <text evidence="12">The sequence shown here is derived from an EMBL/GenBank/DDBJ whole genome shotgun (WGS) entry which is preliminary data.</text>
</comment>
<name>A0A9P7C885_RHIOR</name>
<evidence type="ECO:0000256" key="5">
    <source>
        <dbReference type="ARBA" id="ARBA00022989"/>
    </source>
</evidence>
<feature type="compositionally biased region" description="Basic residues" evidence="9">
    <location>
        <begin position="222"/>
        <end position="232"/>
    </location>
</feature>
<evidence type="ECO:0000256" key="9">
    <source>
        <dbReference type="SAM" id="MobiDB-lite"/>
    </source>
</evidence>
<evidence type="ECO:0000256" key="11">
    <source>
        <dbReference type="SAM" id="SignalP"/>
    </source>
</evidence>
<feature type="chain" id="PRO_5040194881" description="Signal sequence receptor subunit alpha" evidence="11">
    <location>
        <begin position="23"/>
        <end position="232"/>
    </location>
</feature>
<comment type="subcellular location">
    <subcellularLocation>
        <location evidence="1">Endoplasmic reticulum membrane</location>
        <topology evidence="1">Single-pass type I membrane protein</topology>
    </subcellularLocation>
</comment>
<evidence type="ECO:0000313" key="12">
    <source>
        <dbReference type="EMBL" id="KAG1540950.1"/>
    </source>
</evidence>
<dbReference type="PANTHER" id="PTHR12924">
    <property type="entry name" value="TRANSLOCON-ASSOCIATED PROTEIN, ALPHA SUBUNIT"/>
    <property type="match status" value="1"/>
</dbReference>
<keyword evidence="3 11" id="KW-0732">Signal</keyword>
<dbReference type="EMBL" id="JAANIT010001318">
    <property type="protein sequence ID" value="KAG1540950.1"/>
    <property type="molecule type" value="Genomic_DNA"/>
</dbReference>
<dbReference type="GO" id="GO:0005789">
    <property type="term" value="C:endoplasmic reticulum membrane"/>
    <property type="evidence" value="ECO:0007669"/>
    <property type="project" value="UniProtKB-SubCell"/>
</dbReference>
<keyword evidence="5 10" id="KW-1133">Transmembrane helix</keyword>
<feature type="transmembrane region" description="Helical" evidence="10">
    <location>
        <begin position="153"/>
        <end position="171"/>
    </location>
</feature>
<evidence type="ECO:0000256" key="2">
    <source>
        <dbReference type="ARBA" id="ARBA00022692"/>
    </source>
</evidence>
<evidence type="ECO:0000256" key="4">
    <source>
        <dbReference type="ARBA" id="ARBA00022824"/>
    </source>
</evidence>
<dbReference type="Proteomes" id="UP000717996">
    <property type="component" value="Unassembled WGS sequence"/>
</dbReference>
<sequence>MMKKCSTLLVLGLLSVFSFVTAQQQVPQIDVTTEFPDNPFGLIVNGQRNKVILDINNKEKTPYTVFAVSGQVTKVDDYSGVIRNLTTTRYGNPLSAESSLQIPYNFYSEYAPGEHGLVIFVDLLADETITRVIGYNGTITVTEPEVSWFDIQLLFLSAVLLTGAGGIAYIIRETFFASSVKKTKTKKVEETTERPTHRDEKGEMVLDESWIPDHHLGLNKQQKTKKRSTGRK</sequence>
<evidence type="ECO:0000256" key="7">
    <source>
        <dbReference type="ARBA" id="ARBA00037565"/>
    </source>
</evidence>
<evidence type="ECO:0000256" key="3">
    <source>
        <dbReference type="ARBA" id="ARBA00022729"/>
    </source>
</evidence>
<evidence type="ECO:0000256" key="6">
    <source>
        <dbReference type="ARBA" id="ARBA00023136"/>
    </source>
</evidence>
<accession>A0A9P7C885</accession>
<reference evidence="12" key="1">
    <citation type="journal article" date="2020" name="Microb. Genom.">
        <title>Genetic diversity of clinical and environmental Mucorales isolates obtained from an investigation of mucormycosis cases among solid organ transplant recipients.</title>
        <authorList>
            <person name="Nguyen M.H."/>
            <person name="Kaul D."/>
            <person name="Muto C."/>
            <person name="Cheng S.J."/>
            <person name="Richter R.A."/>
            <person name="Bruno V.M."/>
            <person name="Liu G."/>
            <person name="Beyhan S."/>
            <person name="Sundermann A.J."/>
            <person name="Mounaud S."/>
            <person name="Pasculle A.W."/>
            <person name="Nierman W.C."/>
            <person name="Driscoll E."/>
            <person name="Cumbie R."/>
            <person name="Clancy C.J."/>
            <person name="Dupont C.L."/>
        </authorList>
    </citation>
    <scope>NUCLEOTIDE SEQUENCE</scope>
    <source>
        <strain evidence="12">GL16</strain>
    </source>
</reference>
<gene>
    <name evidence="12" type="ORF">G6F51_008210</name>
</gene>
<dbReference type="InterPro" id="IPR005595">
    <property type="entry name" value="TRAP_alpha"/>
</dbReference>
<dbReference type="OrthoDB" id="1926781at2759"/>
<feature type="region of interest" description="Disordered" evidence="9">
    <location>
        <begin position="211"/>
        <end position="232"/>
    </location>
</feature>
<evidence type="ECO:0000313" key="13">
    <source>
        <dbReference type="Proteomes" id="UP000717996"/>
    </source>
</evidence>